<organism evidence="1 2">
    <name type="scientific">Chengkuizengella axinellae</name>
    <dbReference type="NCBI Taxonomy" id="3064388"/>
    <lineage>
        <taxon>Bacteria</taxon>
        <taxon>Bacillati</taxon>
        <taxon>Bacillota</taxon>
        <taxon>Bacilli</taxon>
        <taxon>Bacillales</taxon>
        <taxon>Paenibacillaceae</taxon>
        <taxon>Chengkuizengella</taxon>
    </lineage>
</organism>
<dbReference type="Proteomes" id="UP001231941">
    <property type="component" value="Unassembled WGS sequence"/>
</dbReference>
<keyword evidence="2" id="KW-1185">Reference proteome</keyword>
<name>A0ABT9J3K2_9BACL</name>
<reference evidence="1 2" key="1">
    <citation type="submission" date="2023-08" db="EMBL/GenBank/DDBJ databases">
        <authorList>
            <person name="Park J.-S."/>
        </authorList>
    </citation>
    <scope>NUCLEOTIDE SEQUENCE [LARGE SCALE GENOMIC DNA]</scope>
    <source>
        <strain evidence="1 2">2205SS18-9</strain>
    </source>
</reference>
<evidence type="ECO:0008006" key="3">
    <source>
        <dbReference type="Google" id="ProtNLM"/>
    </source>
</evidence>
<comment type="caution">
    <text evidence="1">The sequence shown here is derived from an EMBL/GenBank/DDBJ whole genome shotgun (WGS) entry which is preliminary data.</text>
</comment>
<accession>A0ABT9J3K2</accession>
<evidence type="ECO:0000313" key="2">
    <source>
        <dbReference type="Proteomes" id="UP001231941"/>
    </source>
</evidence>
<gene>
    <name evidence="1" type="ORF">Q5Y73_18990</name>
</gene>
<proteinExistence type="predicted"/>
<sequence length="111" mass="12716">MYDYLSIYSPGYSKTIRTEVLEEYLKFFLNFNKESSLRFSKIHSGELIRVTGILANSKGNYAFNSLDGIEEINLIEIDIPENINDELEKTILNIAKSIAKEYSWLIDLGGI</sequence>
<evidence type="ECO:0000313" key="1">
    <source>
        <dbReference type="EMBL" id="MDP5276186.1"/>
    </source>
</evidence>
<dbReference type="EMBL" id="JAVAMP010000012">
    <property type="protein sequence ID" value="MDP5276186.1"/>
    <property type="molecule type" value="Genomic_DNA"/>
</dbReference>
<protein>
    <recommendedName>
        <fullName evidence="3">IDEAL domain-containing protein</fullName>
    </recommendedName>
</protein>
<dbReference type="RefSeq" id="WP_305993497.1">
    <property type="nucleotide sequence ID" value="NZ_JAVAMP010000012.1"/>
</dbReference>